<feature type="binding site" evidence="9">
    <location>
        <position position="244"/>
    </location>
    <ligand>
        <name>glycerol</name>
        <dbReference type="ChEBI" id="CHEBI:17754"/>
    </ligand>
</feature>
<gene>
    <name evidence="9" type="primary">glpK</name>
    <name evidence="12" type="ORF">A8C75_06990</name>
</gene>
<keyword evidence="13" id="KW-1185">Reference proteome</keyword>
<comment type="pathway">
    <text evidence="1 9">Polyol metabolism; glycerol degradation via glycerol kinase pathway; sn-glycerol 3-phosphate from glycerol: step 1/1.</text>
</comment>
<evidence type="ECO:0000259" key="10">
    <source>
        <dbReference type="Pfam" id="PF00370"/>
    </source>
</evidence>
<feature type="binding site" evidence="9">
    <location>
        <position position="13"/>
    </location>
    <ligand>
        <name>ATP</name>
        <dbReference type="ChEBI" id="CHEBI:30616"/>
    </ligand>
</feature>
<dbReference type="NCBIfam" id="NF000756">
    <property type="entry name" value="PRK00047.1"/>
    <property type="match status" value="1"/>
</dbReference>
<feature type="binding site" evidence="9">
    <location>
        <position position="134"/>
    </location>
    <ligand>
        <name>glycerol</name>
        <dbReference type="ChEBI" id="CHEBI:17754"/>
    </ligand>
</feature>
<keyword evidence="5 9" id="KW-0418">Kinase</keyword>
<feature type="binding site" evidence="9">
    <location>
        <position position="82"/>
    </location>
    <ligand>
        <name>sn-glycerol 3-phosphate</name>
        <dbReference type="ChEBI" id="CHEBI:57597"/>
    </ligand>
</feature>
<feature type="binding site" evidence="9">
    <location>
        <position position="83"/>
    </location>
    <ligand>
        <name>sn-glycerol 3-phosphate</name>
        <dbReference type="ChEBI" id="CHEBI:57597"/>
    </ligand>
</feature>
<comment type="activity regulation">
    <text evidence="9">Inhibited by fructose 1,6-bisphosphate (FBP).</text>
</comment>
<dbReference type="PROSITE" id="PS00933">
    <property type="entry name" value="FGGY_KINASES_1"/>
    <property type="match status" value="1"/>
</dbReference>
<dbReference type="InterPro" id="IPR000577">
    <property type="entry name" value="Carb_kinase_FGGY"/>
</dbReference>
<evidence type="ECO:0000313" key="13">
    <source>
        <dbReference type="Proteomes" id="UP000078070"/>
    </source>
</evidence>
<name>A0A1A9EWS1_9GAMM</name>
<feature type="domain" description="Carbohydrate kinase FGGY C-terminal" evidence="11">
    <location>
        <begin position="260"/>
        <end position="445"/>
    </location>
</feature>
<dbReference type="SUPFAM" id="SSF53067">
    <property type="entry name" value="Actin-like ATPase domain"/>
    <property type="match status" value="2"/>
</dbReference>
<feature type="domain" description="Carbohydrate kinase FGGY N-terminal" evidence="10">
    <location>
        <begin position="4"/>
        <end position="250"/>
    </location>
</feature>
<feature type="binding site" evidence="9">
    <location>
        <position position="412"/>
    </location>
    <ligand>
        <name>ADP</name>
        <dbReference type="ChEBI" id="CHEBI:456216"/>
    </ligand>
</feature>
<dbReference type="NCBIfam" id="TIGR01311">
    <property type="entry name" value="glycerol_kin"/>
    <property type="match status" value="1"/>
</dbReference>
<dbReference type="Proteomes" id="UP000078070">
    <property type="component" value="Chromosome"/>
</dbReference>
<feature type="binding site" evidence="9">
    <location>
        <position position="312"/>
    </location>
    <ligand>
        <name>ATP</name>
        <dbReference type="ChEBI" id="CHEBI:30616"/>
    </ligand>
</feature>
<keyword evidence="7 9" id="KW-0067">ATP-binding</keyword>
<dbReference type="InterPro" id="IPR043129">
    <property type="entry name" value="ATPase_NBD"/>
</dbReference>
<dbReference type="Gene3D" id="3.30.420.40">
    <property type="match status" value="2"/>
</dbReference>
<dbReference type="InterPro" id="IPR005999">
    <property type="entry name" value="Glycerol_kin"/>
</dbReference>
<feature type="binding site" evidence="9">
    <location>
        <position position="243"/>
    </location>
    <ligand>
        <name>glycerol</name>
        <dbReference type="ChEBI" id="CHEBI:17754"/>
    </ligand>
</feature>
<keyword evidence="4 9" id="KW-0547">Nucleotide-binding</keyword>
<dbReference type="EMBL" id="CP015839">
    <property type="protein sequence ID" value="ANG62262.1"/>
    <property type="molecule type" value="Genomic_DNA"/>
</dbReference>
<dbReference type="GO" id="GO:0019563">
    <property type="term" value="P:glycerol catabolic process"/>
    <property type="evidence" value="ECO:0007669"/>
    <property type="project" value="UniProtKB-UniRule"/>
</dbReference>
<keyword evidence="6 9" id="KW-0319">Glycerol metabolism</keyword>
<protein>
    <recommendedName>
        <fullName evidence="9">Glycerol kinase</fullName>
        <ecNumber evidence="9">2.7.1.30</ecNumber>
    </recommendedName>
    <alternativeName>
        <fullName evidence="9">ATP:glycerol 3-phosphotransferase</fullName>
    </alternativeName>
    <alternativeName>
        <fullName evidence="9">Glycerokinase</fullName>
        <shortName evidence="9">GK</shortName>
    </alternativeName>
</protein>
<dbReference type="GO" id="GO:0006072">
    <property type="term" value="P:glycerol-3-phosphate metabolic process"/>
    <property type="evidence" value="ECO:0007669"/>
    <property type="project" value="InterPro"/>
</dbReference>
<feature type="binding site" evidence="9">
    <location>
        <position position="308"/>
    </location>
    <ligand>
        <name>ATP</name>
        <dbReference type="ChEBI" id="CHEBI:30616"/>
    </ligand>
</feature>
<evidence type="ECO:0000256" key="4">
    <source>
        <dbReference type="ARBA" id="ARBA00022741"/>
    </source>
</evidence>
<reference evidence="12 13" key="2">
    <citation type="journal article" date="2018" name="Int. J. Syst. Evol. Microbiol.">
        <title>Marinobacterium aestuarii sp. nov., a benzene-degrading marine bacterium isolated from estuary sediment.</title>
        <authorList>
            <person name="Bae S.S."/>
            <person name="Jung J."/>
            <person name="Chung D."/>
            <person name="Baek K."/>
        </authorList>
    </citation>
    <scope>NUCLEOTIDE SEQUENCE [LARGE SCALE GENOMIC DNA]</scope>
    <source>
        <strain evidence="12 13">ST58-10</strain>
    </source>
</reference>
<dbReference type="OrthoDB" id="9805576at2"/>
<dbReference type="KEGG" id="mars:A8C75_06990"/>
<dbReference type="AlphaFoldDB" id="A0A1A9EWS1"/>
<feature type="binding site" evidence="9">
    <location>
        <position position="16"/>
    </location>
    <ligand>
        <name>ADP</name>
        <dbReference type="ChEBI" id="CHEBI:456216"/>
    </ligand>
</feature>
<dbReference type="CDD" id="cd07786">
    <property type="entry name" value="FGGY_EcGK_like"/>
    <property type="match status" value="1"/>
</dbReference>
<evidence type="ECO:0000256" key="8">
    <source>
        <dbReference type="ARBA" id="ARBA00052101"/>
    </source>
</evidence>
<evidence type="ECO:0000256" key="9">
    <source>
        <dbReference type="HAMAP-Rule" id="MF_00186"/>
    </source>
</evidence>
<evidence type="ECO:0000256" key="2">
    <source>
        <dbReference type="ARBA" id="ARBA00009156"/>
    </source>
</evidence>
<comment type="catalytic activity">
    <reaction evidence="8 9">
        <text>glycerol + ATP = sn-glycerol 3-phosphate + ADP + H(+)</text>
        <dbReference type="Rhea" id="RHEA:21644"/>
        <dbReference type="ChEBI" id="CHEBI:15378"/>
        <dbReference type="ChEBI" id="CHEBI:17754"/>
        <dbReference type="ChEBI" id="CHEBI:30616"/>
        <dbReference type="ChEBI" id="CHEBI:57597"/>
        <dbReference type="ChEBI" id="CHEBI:456216"/>
        <dbReference type="EC" id="2.7.1.30"/>
    </reaction>
</comment>
<dbReference type="InterPro" id="IPR018483">
    <property type="entry name" value="Carb_kinase_FGGY_CS"/>
</dbReference>
<dbReference type="GO" id="GO:0005829">
    <property type="term" value="C:cytosol"/>
    <property type="evidence" value="ECO:0007669"/>
    <property type="project" value="TreeGrafter"/>
</dbReference>
<accession>A0A1A9EWS1</accession>
<dbReference type="InterPro" id="IPR018484">
    <property type="entry name" value="FGGY_N"/>
</dbReference>
<feature type="binding site" evidence="9">
    <location>
        <position position="308"/>
    </location>
    <ligand>
        <name>ADP</name>
        <dbReference type="ChEBI" id="CHEBI:456216"/>
    </ligand>
</feature>
<feature type="binding site" evidence="9">
    <location>
        <position position="14"/>
    </location>
    <ligand>
        <name>ATP</name>
        <dbReference type="ChEBI" id="CHEBI:30616"/>
    </ligand>
</feature>
<sequence>MTKYLLAIDQGTTSSRAIVFSGEGQILATSQQEFAQHFPEDGWVEHEPADIWGTVLQTCRDVIAKCGIEAQQIAAIGITNQRETTLVWDRVTGEPLYNAIVWQDRRTAKYCESLKQQELEDFISAKTGLLIDPYFSATKVRWILQQVPGARERAERGELAFGTVDTYLLWHLTGGREHRTDATNASRTLLFNIHSQQWDQELLDLFDIPASMLPQVMDSSDDFGWVDTALLGAAIPVCGVAGDQQAALFGQTCFREGMAKSTYGTGCFLMLNTGLKALKSEHRLLTTVAYRLNGVPTYALEGSIFVAGATIQWLRDGLQLIRGASDAEPLAEQTSLDHGVYLVPAFTGLGAPHWDPNARGAIFGLTRDTGIKEIVTAGLQSVCYQTKDLQKAMESDGVRPVALRVDGGMVVNNWVLSYLADILGATVDRPKIIETTALGVAYLAGLRVGVFDSLESLEKLWQCDRRFEPRMDKARRDGLYDGWKKAVSKVQTN</sequence>
<dbReference type="PANTHER" id="PTHR10196">
    <property type="entry name" value="SUGAR KINASE"/>
    <property type="match status" value="1"/>
</dbReference>
<keyword evidence="3 9" id="KW-0808">Transferase</keyword>
<feature type="binding site" evidence="9">
    <location>
        <position position="83"/>
    </location>
    <ligand>
        <name>glycerol</name>
        <dbReference type="ChEBI" id="CHEBI:17754"/>
    </ligand>
</feature>
<feature type="binding site" evidence="9">
    <location>
        <position position="265"/>
    </location>
    <ligand>
        <name>ATP</name>
        <dbReference type="ChEBI" id="CHEBI:30616"/>
    </ligand>
</feature>
<feature type="binding site" evidence="9">
    <location>
        <position position="408"/>
    </location>
    <ligand>
        <name>ADP</name>
        <dbReference type="ChEBI" id="CHEBI:456216"/>
    </ligand>
</feature>
<comment type="similarity">
    <text evidence="2 9">Belongs to the FGGY kinase family.</text>
</comment>
<feature type="binding site" evidence="9">
    <location>
        <position position="134"/>
    </location>
    <ligand>
        <name>sn-glycerol 3-phosphate</name>
        <dbReference type="ChEBI" id="CHEBI:57597"/>
    </ligand>
</feature>
<evidence type="ECO:0000256" key="7">
    <source>
        <dbReference type="ARBA" id="ARBA00022840"/>
    </source>
</evidence>
<dbReference type="GO" id="GO:0005524">
    <property type="term" value="F:ATP binding"/>
    <property type="evidence" value="ECO:0007669"/>
    <property type="project" value="UniProtKB-UniRule"/>
</dbReference>
<evidence type="ECO:0000256" key="1">
    <source>
        <dbReference type="ARBA" id="ARBA00005190"/>
    </source>
</evidence>
<dbReference type="UniPathway" id="UPA00618">
    <property type="reaction ID" value="UER00672"/>
</dbReference>
<dbReference type="STRING" id="1821621.A8C75_06990"/>
<dbReference type="Pfam" id="PF02782">
    <property type="entry name" value="FGGY_C"/>
    <property type="match status" value="1"/>
</dbReference>
<dbReference type="EC" id="2.7.1.30" evidence="9"/>
<feature type="binding site" evidence="9">
    <location>
        <position position="82"/>
    </location>
    <ligand>
        <name>glycerol</name>
        <dbReference type="ChEBI" id="CHEBI:17754"/>
    </ligand>
</feature>
<dbReference type="FunFam" id="3.30.420.40:FF:000007">
    <property type="entry name" value="Glycerol kinase"/>
    <property type="match status" value="1"/>
</dbReference>
<proteinExistence type="inferred from homology"/>
<feature type="binding site" evidence="9">
    <location>
        <position position="243"/>
    </location>
    <ligand>
        <name>sn-glycerol 3-phosphate</name>
        <dbReference type="ChEBI" id="CHEBI:57597"/>
    </ligand>
</feature>
<dbReference type="Pfam" id="PF00370">
    <property type="entry name" value="FGGY_N"/>
    <property type="match status" value="1"/>
</dbReference>
<dbReference type="HAMAP" id="MF_00186">
    <property type="entry name" value="Glycerol_kin"/>
    <property type="match status" value="1"/>
</dbReference>
<reference evidence="13" key="1">
    <citation type="submission" date="2016-05" db="EMBL/GenBank/DDBJ databases">
        <authorList>
            <person name="Baek K."/>
            <person name="Yang S.-J."/>
        </authorList>
    </citation>
    <scope>NUCLEOTIDE SEQUENCE [LARGE SCALE GENOMIC DNA]</scope>
    <source>
        <strain evidence="13">ST58-10</strain>
    </source>
</reference>
<feature type="binding site" evidence="9">
    <location>
        <position position="12"/>
    </location>
    <ligand>
        <name>sn-glycerol 3-phosphate</name>
        <dbReference type="ChEBI" id="CHEBI:57597"/>
    </ligand>
</feature>
<feature type="binding site" evidence="9">
    <location>
        <position position="408"/>
    </location>
    <ligand>
        <name>ATP</name>
        <dbReference type="ChEBI" id="CHEBI:30616"/>
    </ligand>
</feature>
<evidence type="ECO:0000256" key="6">
    <source>
        <dbReference type="ARBA" id="ARBA00022798"/>
    </source>
</evidence>
<comment type="function">
    <text evidence="9">Key enzyme in the regulation of glycerol uptake and metabolism. Catalyzes the phosphorylation of glycerol to yield sn-glycerol 3-phosphate.</text>
</comment>
<feature type="binding site" evidence="9">
    <location>
        <position position="12"/>
    </location>
    <ligand>
        <name>ATP</name>
        <dbReference type="ChEBI" id="CHEBI:30616"/>
    </ligand>
</feature>
<dbReference type="RefSeq" id="WP_067379923.1">
    <property type="nucleotide sequence ID" value="NZ_CP015839.1"/>
</dbReference>
<evidence type="ECO:0000256" key="3">
    <source>
        <dbReference type="ARBA" id="ARBA00022679"/>
    </source>
</evidence>
<dbReference type="InterPro" id="IPR018485">
    <property type="entry name" value="FGGY_C"/>
</dbReference>
<feature type="binding site" evidence="9">
    <location>
        <position position="265"/>
    </location>
    <ligand>
        <name>ADP</name>
        <dbReference type="ChEBI" id="CHEBI:456216"/>
    </ligand>
</feature>
<evidence type="ECO:0000259" key="11">
    <source>
        <dbReference type="Pfam" id="PF02782"/>
    </source>
</evidence>
<organism evidence="12 13">
    <name type="scientific">Marinobacterium aestuarii</name>
    <dbReference type="NCBI Taxonomy" id="1821621"/>
    <lineage>
        <taxon>Bacteria</taxon>
        <taxon>Pseudomonadati</taxon>
        <taxon>Pseudomonadota</taxon>
        <taxon>Gammaproteobacteria</taxon>
        <taxon>Oceanospirillales</taxon>
        <taxon>Oceanospirillaceae</taxon>
        <taxon>Marinobacterium</taxon>
    </lineage>
</organism>
<feature type="binding site" evidence="9">
    <location>
        <position position="12"/>
    </location>
    <ligand>
        <name>ADP</name>
        <dbReference type="ChEBI" id="CHEBI:456216"/>
    </ligand>
</feature>
<dbReference type="GO" id="GO:0004370">
    <property type="term" value="F:glycerol kinase activity"/>
    <property type="evidence" value="ECO:0007669"/>
    <property type="project" value="UniProtKB-UniRule"/>
</dbReference>
<dbReference type="PANTHER" id="PTHR10196:SF78">
    <property type="entry name" value="GLYCEROL KINASE"/>
    <property type="match status" value="1"/>
</dbReference>
<dbReference type="PIRSF" id="PIRSF000538">
    <property type="entry name" value="GlpK"/>
    <property type="match status" value="1"/>
</dbReference>
<evidence type="ECO:0000256" key="5">
    <source>
        <dbReference type="ARBA" id="ARBA00022777"/>
    </source>
</evidence>
<evidence type="ECO:0000313" key="12">
    <source>
        <dbReference type="EMBL" id="ANG62262.1"/>
    </source>
</evidence>
<dbReference type="FunFam" id="3.30.420.40:FF:000008">
    <property type="entry name" value="Glycerol kinase"/>
    <property type="match status" value="1"/>
</dbReference>